<dbReference type="InterPro" id="IPR002539">
    <property type="entry name" value="MaoC-like_dom"/>
</dbReference>
<dbReference type="SUPFAM" id="SSF54637">
    <property type="entry name" value="Thioesterase/thiol ester dehydrase-isomerase"/>
    <property type="match status" value="1"/>
</dbReference>
<feature type="domain" description="MaoC-like" evidence="1">
    <location>
        <begin position="10"/>
        <end position="125"/>
    </location>
</feature>
<dbReference type="InterPro" id="IPR052342">
    <property type="entry name" value="MCH/BMMD"/>
</dbReference>
<evidence type="ECO:0000313" key="2">
    <source>
        <dbReference type="EMBL" id="PZQ99326.1"/>
    </source>
</evidence>
<evidence type="ECO:0000259" key="1">
    <source>
        <dbReference type="Pfam" id="PF01575"/>
    </source>
</evidence>
<comment type="caution">
    <text evidence="2">The sequence shown here is derived from an EMBL/GenBank/DDBJ whole genome shotgun (WGS) entry which is preliminary data.</text>
</comment>
<accession>A0A2W5SBT6</accession>
<dbReference type="Proteomes" id="UP000248975">
    <property type="component" value="Unassembled WGS sequence"/>
</dbReference>
<reference evidence="2 3" key="1">
    <citation type="submission" date="2017-08" db="EMBL/GenBank/DDBJ databases">
        <title>Infants hospitalized years apart are colonized by the same room-sourced microbial strains.</title>
        <authorList>
            <person name="Brooks B."/>
            <person name="Olm M.R."/>
            <person name="Firek B.A."/>
            <person name="Baker R."/>
            <person name="Thomas B.C."/>
            <person name="Morowitz M.J."/>
            <person name="Banfield J.F."/>
        </authorList>
    </citation>
    <scope>NUCLEOTIDE SEQUENCE [LARGE SCALE GENOMIC DNA]</scope>
    <source>
        <strain evidence="2">S2_003_000_R2_11</strain>
    </source>
</reference>
<dbReference type="PANTHER" id="PTHR43664:SF1">
    <property type="entry name" value="BETA-METHYLMALYL-COA DEHYDRATASE"/>
    <property type="match status" value="1"/>
</dbReference>
<dbReference type="Gene3D" id="3.10.129.10">
    <property type="entry name" value="Hotdog Thioesterase"/>
    <property type="match status" value="1"/>
</dbReference>
<dbReference type="InterPro" id="IPR029069">
    <property type="entry name" value="HotDog_dom_sf"/>
</dbReference>
<dbReference type="PANTHER" id="PTHR43664">
    <property type="entry name" value="MONOAMINE OXIDASE-RELATED"/>
    <property type="match status" value="1"/>
</dbReference>
<dbReference type="EMBL" id="QFQS01000001">
    <property type="protein sequence ID" value="PZQ99326.1"/>
    <property type="molecule type" value="Genomic_DNA"/>
</dbReference>
<proteinExistence type="predicted"/>
<sequence>MDFYVCVGDSVQFSKTVSEADVYLFAGVTGDLAPVHVNAQLMEKSAYGQRIAHGALLVGFMSTCSTLMVARSADSHNKGETPVSLGYDRVRFLAPVFFGDTMNLDYRIAGIDVERRRSTANITVTNQNGVLVASATHILKWVKIKNGADNA</sequence>
<dbReference type="AlphaFoldDB" id="A0A2W5SBT6"/>
<organism evidence="2 3">
    <name type="scientific">Cereibacter sphaeroides</name>
    <name type="common">Rhodobacter sphaeroides</name>
    <dbReference type="NCBI Taxonomy" id="1063"/>
    <lineage>
        <taxon>Bacteria</taxon>
        <taxon>Pseudomonadati</taxon>
        <taxon>Pseudomonadota</taxon>
        <taxon>Alphaproteobacteria</taxon>
        <taxon>Rhodobacterales</taxon>
        <taxon>Paracoccaceae</taxon>
        <taxon>Cereibacter</taxon>
    </lineage>
</organism>
<evidence type="ECO:0000313" key="3">
    <source>
        <dbReference type="Proteomes" id="UP000248975"/>
    </source>
</evidence>
<dbReference type="Pfam" id="PF01575">
    <property type="entry name" value="MaoC_dehydratas"/>
    <property type="match status" value="1"/>
</dbReference>
<name>A0A2W5SBT6_CERSP</name>
<protein>
    <submittedName>
        <fullName evidence="2">Dehydratase</fullName>
    </submittedName>
</protein>
<gene>
    <name evidence="2" type="ORF">DI533_01135</name>
</gene>